<evidence type="ECO:0000256" key="1">
    <source>
        <dbReference type="ARBA" id="ARBA00022737"/>
    </source>
</evidence>
<keyword evidence="2" id="KW-0040">ANK repeat</keyword>
<sequence length="973" mass="112871">MRVYAEDTPKPASDNIRVFTLDPKEFEERDGARKSSRNPRNIKVSTLDKSNHDVKPRTAERERKIRNDAAQCKVKVKKVRTQTLEEENQYVIKGKNQSVVLEFRRKLDSMKVARQKSTERKSKRFKSKSKQVGSSKRLGNAIGRDEMKRRARGQPDFDPEFRDEDDDDDDDKDGEMDENEGDENEEEDNGAANGDTDTNWFKFDSLNERDYFNFLKSVKCSAYSIRNFPNLDINCNSGDIDKEETRDDNILEDLGNDLREFKAKREEMEELEEEQMLMVEREEQHRRMQKELRRKEEEQIRLIQEEEDEIREENENTRREQEYLRKMQTEKDELRKIQREREEEMNVQKEREDALRIEQQRVELLEKGQLGGDEDDTYVSNERKNRKKKDQYRNTSERTSESKDESVIEEEPRKENSSWMDKIIAKFEVSSDAWCFDFCIEDTKQDNEETLAKRMRRYANNHEESPPTALYAAIGTQNWNIALRRLIDKPEEASTTVKNASTDGSTVFEFLPLHIACLSGAPLLLVTMLVQTYPDAVNCRAMNKLPIHMACEAQADHRIVFLLINALPQSLNEKDDEGNTPIEIASCGEINEERNKIIQMLTKRMENTVVRTPTALYSAIDSQNWNRAIMRLVEMPQESTTWVSYTKKEMEYRFLPLHAACLVGAPLLLISDLVDAYPDAARKKTTQGKLPLHIACEAHADERVVELLLETWPESLHIKDSRGNAPLEIAAAADFSPERTAILEVLEDKLDHNDTIVFAPTRLYYLIESKKWDKAVRYILEAPEEVSTWVGTCQKIADARLLPLHVACSLGAPLMLVAVLIQSYPESVKKTNNSGKLPIHLVCEKRSDHRVVALLLHTWPESYAVKDEKGNTPVQVALLSKESRERAKIVEALMEHEADSDQERYAMIDTELKAQAILNEHYDEDDSTLPDFVEAEQHPQPQKSKTKKSRWRKKNKHEKPTLWGNDDEMFAEY</sequence>
<feature type="region of interest" description="Disordered" evidence="3">
    <location>
        <begin position="306"/>
        <end position="325"/>
    </location>
</feature>
<evidence type="ECO:0000313" key="4">
    <source>
        <dbReference type="EMBL" id="CAE0471641.1"/>
    </source>
</evidence>
<dbReference type="GO" id="GO:0051017">
    <property type="term" value="P:actin filament bundle assembly"/>
    <property type="evidence" value="ECO:0007669"/>
    <property type="project" value="TreeGrafter"/>
</dbReference>
<keyword evidence="1" id="KW-0677">Repeat</keyword>
<dbReference type="Gene3D" id="1.25.40.20">
    <property type="entry name" value="Ankyrin repeat-containing domain"/>
    <property type="match status" value="3"/>
</dbReference>
<evidence type="ECO:0000313" key="5">
    <source>
        <dbReference type="EMBL" id="CAE0471642.1"/>
    </source>
</evidence>
<organism evidence="5">
    <name type="scientific">Chaetoceros debilis</name>
    <dbReference type="NCBI Taxonomy" id="122233"/>
    <lineage>
        <taxon>Eukaryota</taxon>
        <taxon>Sar</taxon>
        <taxon>Stramenopiles</taxon>
        <taxon>Ochrophyta</taxon>
        <taxon>Bacillariophyta</taxon>
        <taxon>Coscinodiscophyceae</taxon>
        <taxon>Chaetocerotophycidae</taxon>
        <taxon>Chaetocerotales</taxon>
        <taxon>Chaetocerotaceae</taxon>
        <taxon>Chaetoceros</taxon>
    </lineage>
</organism>
<feature type="compositionally biased region" description="Basic residues" evidence="3">
    <location>
        <begin position="944"/>
        <end position="957"/>
    </location>
</feature>
<accession>A0A6S8X503</accession>
<evidence type="ECO:0000256" key="2">
    <source>
        <dbReference type="ARBA" id="ARBA00023043"/>
    </source>
</evidence>
<dbReference type="SMART" id="SM00248">
    <property type="entry name" value="ANK"/>
    <property type="match status" value="6"/>
</dbReference>
<feature type="compositionally biased region" description="Basic and acidic residues" evidence="3">
    <location>
        <begin position="104"/>
        <end position="120"/>
    </location>
</feature>
<feature type="region of interest" description="Disordered" evidence="3">
    <location>
        <begin position="1"/>
        <end position="66"/>
    </location>
</feature>
<feature type="compositionally biased region" description="Basic and acidic residues" evidence="3">
    <location>
        <begin position="313"/>
        <end position="325"/>
    </location>
</feature>
<feature type="region of interest" description="Disordered" evidence="3">
    <location>
        <begin position="931"/>
        <end position="973"/>
    </location>
</feature>
<dbReference type="PANTHER" id="PTHR24153">
    <property type="entry name" value="ESPIN"/>
    <property type="match status" value="1"/>
</dbReference>
<name>A0A6S8X503_9STRA</name>
<feature type="compositionally biased region" description="Basic and acidic residues" evidence="3">
    <location>
        <begin position="391"/>
        <end position="415"/>
    </location>
</feature>
<dbReference type="GO" id="GO:0051015">
    <property type="term" value="F:actin filament binding"/>
    <property type="evidence" value="ECO:0007669"/>
    <property type="project" value="TreeGrafter"/>
</dbReference>
<proteinExistence type="predicted"/>
<dbReference type="SUPFAM" id="SSF48403">
    <property type="entry name" value="Ankyrin repeat"/>
    <property type="match status" value="1"/>
</dbReference>
<protein>
    <submittedName>
        <fullName evidence="5">Uncharacterized protein</fullName>
    </submittedName>
</protein>
<feature type="region of interest" description="Disordered" evidence="3">
    <location>
        <begin position="104"/>
        <end position="199"/>
    </location>
</feature>
<reference evidence="5" key="1">
    <citation type="submission" date="2021-01" db="EMBL/GenBank/DDBJ databases">
        <authorList>
            <person name="Corre E."/>
            <person name="Pelletier E."/>
            <person name="Niang G."/>
            <person name="Scheremetjew M."/>
            <person name="Finn R."/>
            <person name="Kale V."/>
            <person name="Holt S."/>
            <person name="Cochrane G."/>
            <person name="Meng A."/>
            <person name="Brown T."/>
            <person name="Cohen L."/>
        </authorList>
    </citation>
    <scope>NUCLEOTIDE SEQUENCE</scope>
    <source>
        <strain evidence="5">MM31A-1</strain>
    </source>
</reference>
<dbReference type="InterPro" id="IPR052420">
    <property type="entry name" value="Espin/Espin-like"/>
</dbReference>
<feature type="compositionally biased region" description="Acidic residues" evidence="3">
    <location>
        <begin position="157"/>
        <end position="189"/>
    </location>
</feature>
<dbReference type="InterPro" id="IPR036770">
    <property type="entry name" value="Ankyrin_rpt-contain_sf"/>
</dbReference>
<dbReference type="PANTHER" id="PTHR24153:SF8">
    <property type="entry name" value="FORKED, ISOFORM F"/>
    <property type="match status" value="1"/>
</dbReference>
<dbReference type="InterPro" id="IPR002110">
    <property type="entry name" value="Ankyrin_rpt"/>
</dbReference>
<dbReference type="EMBL" id="HBIO01021416">
    <property type="protein sequence ID" value="CAE0471642.1"/>
    <property type="molecule type" value="Transcribed_RNA"/>
</dbReference>
<feature type="compositionally biased region" description="Basic and acidic residues" evidence="3">
    <location>
        <begin position="49"/>
        <end position="66"/>
    </location>
</feature>
<feature type="region of interest" description="Disordered" evidence="3">
    <location>
        <begin position="367"/>
        <end position="415"/>
    </location>
</feature>
<gene>
    <name evidence="4" type="ORF">CDEB00056_LOCUS16494</name>
    <name evidence="5" type="ORF">CDEB00056_LOCUS16495</name>
</gene>
<evidence type="ECO:0000256" key="3">
    <source>
        <dbReference type="SAM" id="MobiDB-lite"/>
    </source>
</evidence>
<dbReference type="AlphaFoldDB" id="A0A6S8X503"/>
<dbReference type="GO" id="GO:0005737">
    <property type="term" value="C:cytoplasm"/>
    <property type="evidence" value="ECO:0007669"/>
    <property type="project" value="TreeGrafter"/>
</dbReference>
<feature type="compositionally biased region" description="Basic and acidic residues" evidence="3">
    <location>
        <begin position="22"/>
        <end position="33"/>
    </location>
</feature>
<dbReference type="EMBL" id="HBIO01021415">
    <property type="protein sequence ID" value="CAE0471641.1"/>
    <property type="molecule type" value="Transcribed_RNA"/>
</dbReference>